<dbReference type="EMBL" id="OC317688">
    <property type="protein sequence ID" value="CAD7398452.1"/>
    <property type="molecule type" value="Genomic_DNA"/>
</dbReference>
<accession>A0A7R9GUY4</accession>
<dbReference type="AlphaFoldDB" id="A0A7R9GUY4"/>
<name>A0A7R9GUY4_TIMCR</name>
<proteinExistence type="predicted"/>
<reference evidence="1" key="1">
    <citation type="submission" date="2020-11" db="EMBL/GenBank/DDBJ databases">
        <authorList>
            <person name="Tran Van P."/>
        </authorList>
    </citation>
    <scope>NUCLEOTIDE SEQUENCE</scope>
</reference>
<organism evidence="1">
    <name type="scientific">Timema cristinae</name>
    <name type="common">Walking stick</name>
    <dbReference type="NCBI Taxonomy" id="61476"/>
    <lineage>
        <taxon>Eukaryota</taxon>
        <taxon>Metazoa</taxon>
        <taxon>Ecdysozoa</taxon>
        <taxon>Arthropoda</taxon>
        <taxon>Hexapoda</taxon>
        <taxon>Insecta</taxon>
        <taxon>Pterygota</taxon>
        <taxon>Neoptera</taxon>
        <taxon>Polyneoptera</taxon>
        <taxon>Phasmatodea</taxon>
        <taxon>Timematodea</taxon>
        <taxon>Timematoidea</taxon>
        <taxon>Timematidae</taxon>
        <taxon>Timema</taxon>
    </lineage>
</organism>
<protein>
    <submittedName>
        <fullName evidence="1">Uncharacterized protein</fullName>
    </submittedName>
</protein>
<sequence>MASQHPQEAQVSHPAGTQHLGALFLAQGVPLVDSGGSVPVKKKLPQVFRYRLRCSLLTNLPAWLANSPGYWLTQFCYLD</sequence>
<gene>
    <name evidence="1" type="ORF">TCEB3V08_LOCUS4511</name>
</gene>
<evidence type="ECO:0000313" key="1">
    <source>
        <dbReference type="EMBL" id="CAD7398452.1"/>
    </source>
</evidence>